<dbReference type="Proteomes" id="UP000042997">
    <property type="component" value="Unassembled WGS sequence"/>
</dbReference>
<evidence type="ECO:0000313" key="2">
    <source>
        <dbReference type="Proteomes" id="UP000042997"/>
    </source>
</evidence>
<name>A0A098BJP2_9NOCA</name>
<reference evidence="1 2" key="1">
    <citation type="journal article" date="2014" name="Genome Announc.">
        <title>Draft Genome Sequence of Propane- and Butane-Oxidizing Actinobacterium Rhodococcus ruber IEGM 231.</title>
        <authorList>
            <person name="Ivshina I.B."/>
            <person name="Kuyukina M.S."/>
            <person name="Krivoruchko A.V."/>
            <person name="Barbe V."/>
            <person name="Fischer C."/>
        </authorList>
    </citation>
    <scope>NUCLEOTIDE SEQUENCE [LARGE SCALE GENOMIC DNA]</scope>
</reference>
<accession>A0A098BJP2</accession>
<gene>
    <name evidence="1" type="ORF">RHRU231_450136</name>
</gene>
<sequence>MSEVSGNPTTGRTTDLFVLFLDHENGVEFRMGGEFDYNAKRRAFAYRKPAISYARKHGAKVAHIEFPPRGIPVVVGVIDPSEVPA</sequence>
<organism evidence="1 2">
    <name type="scientific">Rhodococcus ruber</name>
    <dbReference type="NCBI Taxonomy" id="1830"/>
    <lineage>
        <taxon>Bacteria</taxon>
        <taxon>Bacillati</taxon>
        <taxon>Actinomycetota</taxon>
        <taxon>Actinomycetes</taxon>
        <taxon>Mycobacteriales</taxon>
        <taxon>Nocardiaceae</taxon>
        <taxon>Rhodococcus</taxon>
    </lineage>
</organism>
<protein>
    <submittedName>
        <fullName evidence="1">Uncharacterized protein</fullName>
    </submittedName>
</protein>
<proteinExistence type="predicted"/>
<dbReference type="EMBL" id="CCSD01000056">
    <property type="protein sequence ID" value="CDZ88969.1"/>
    <property type="molecule type" value="Genomic_DNA"/>
</dbReference>
<dbReference type="AlphaFoldDB" id="A0A098BJP2"/>
<evidence type="ECO:0000313" key="1">
    <source>
        <dbReference type="EMBL" id="CDZ88969.1"/>
    </source>
</evidence>
<dbReference type="RefSeq" id="WP_269572171.1">
    <property type="nucleotide sequence ID" value="NZ_JAPWIU010000038.1"/>
</dbReference>